<dbReference type="RefSeq" id="WP_382394200.1">
    <property type="nucleotide sequence ID" value="NZ_JBHUNA010000024.1"/>
</dbReference>
<dbReference type="NCBIfam" id="NF041644">
    <property type="entry name" value="CBO0543_fam"/>
    <property type="match status" value="1"/>
</dbReference>
<keyword evidence="1" id="KW-0812">Transmembrane</keyword>
<keyword evidence="1" id="KW-0472">Membrane</keyword>
<protein>
    <submittedName>
        <fullName evidence="2">CBO0543 family protein</fullName>
    </submittedName>
</protein>
<comment type="caution">
    <text evidence="2">The sequence shown here is derived from an EMBL/GenBank/DDBJ whole genome shotgun (WGS) entry which is preliminary data.</text>
</comment>
<feature type="transmembrane region" description="Helical" evidence="1">
    <location>
        <begin position="20"/>
        <end position="36"/>
    </location>
</feature>
<keyword evidence="1" id="KW-1133">Transmembrane helix</keyword>
<proteinExistence type="predicted"/>
<evidence type="ECO:0000313" key="2">
    <source>
        <dbReference type="EMBL" id="MFD2761570.1"/>
    </source>
</evidence>
<feature type="transmembrane region" description="Helical" evidence="1">
    <location>
        <begin position="87"/>
        <end position="107"/>
    </location>
</feature>
<dbReference type="EMBL" id="JBHUNA010000024">
    <property type="protein sequence ID" value="MFD2761570.1"/>
    <property type="molecule type" value="Genomic_DNA"/>
</dbReference>
<keyword evidence="3" id="KW-1185">Reference proteome</keyword>
<dbReference type="Proteomes" id="UP001597502">
    <property type="component" value="Unassembled WGS sequence"/>
</dbReference>
<dbReference type="InterPro" id="IPR048147">
    <property type="entry name" value="CBO0543-like"/>
</dbReference>
<feature type="transmembrane region" description="Helical" evidence="1">
    <location>
        <begin position="119"/>
        <end position="140"/>
    </location>
</feature>
<organism evidence="2 3">
    <name type="scientific">Lentibacillus juripiscarius</name>
    <dbReference type="NCBI Taxonomy" id="257446"/>
    <lineage>
        <taxon>Bacteria</taxon>
        <taxon>Bacillati</taxon>
        <taxon>Bacillota</taxon>
        <taxon>Bacilli</taxon>
        <taxon>Bacillales</taxon>
        <taxon>Bacillaceae</taxon>
        <taxon>Lentibacillus</taxon>
    </lineage>
</organism>
<accession>A0ABW5V7W5</accession>
<sequence>MGSSLVPLTFLFIFIDRSKMLHLGFFGINYHLWFQYVNSAGVSMGLWEYPYELTSFQPSFTLDGSIAPVAFMLVYQWTLNHGKNVFLYSLLLSALFGFVMKPMMAYFDFFHMFSGVHYFYLFLFYEAFFVVSYLITKLFLWMQRKYGRKN</sequence>
<evidence type="ECO:0000313" key="3">
    <source>
        <dbReference type="Proteomes" id="UP001597502"/>
    </source>
</evidence>
<gene>
    <name evidence="2" type="ORF">ACFSUO_11465</name>
</gene>
<evidence type="ECO:0000256" key="1">
    <source>
        <dbReference type="SAM" id="Phobius"/>
    </source>
</evidence>
<reference evidence="3" key="1">
    <citation type="journal article" date="2019" name="Int. J. Syst. Evol. Microbiol.">
        <title>The Global Catalogue of Microorganisms (GCM) 10K type strain sequencing project: providing services to taxonomists for standard genome sequencing and annotation.</title>
        <authorList>
            <consortium name="The Broad Institute Genomics Platform"/>
            <consortium name="The Broad Institute Genome Sequencing Center for Infectious Disease"/>
            <person name="Wu L."/>
            <person name="Ma J."/>
        </authorList>
    </citation>
    <scope>NUCLEOTIDE SEQUENCE [LARGE SCALE GENOMIC DNA]</scope>
    <source>
        <strain evidence="3">TISTR 1535</strain>
    </source>
</reference>
<name>A0ABW5V7W5_9BACI</name>